<evidence type="ECO:0000313" key="2">
    <source>
        <dbReference type="EMBL" id="KNE93029.1"/>
    </source>
</evidence>
<dbReference type="InterPro" id="IPR052717">
    <property type="entry name" value="Vacuolar_transposase_reg"/>
</dbReference>
<evidence type="ECO:0000313" key="3">
    <source>
        <dbReference type="Proteomes" id="UP000054564"/>
    </source>
</evidence>
<dbReference type="Proteomes" id="UP000054564">
    <property type="component" value="Unassembled WGS sequence"/>
</dbReference>
<keyword evidence="3" id="KW-1185">Reference proteome</keyword>
<dbReference type="PANTHER" id="PTHR46169:SF15">
    <property type="entry name" value="INNER CENTROMERE PROTEIN A-LIKE ISOFORM X1-RELATED"/>
    <property type="match status" value="1"/>
</dbReference>
<accession>A0A0L0V233</accession>
<dbReference type="AlphaFoldDB" id="A0A0L0V233"/>
<gene>
    <name evidence="2" type="ORF">PSTG_13602</name>
</gene>
<feature type="compositionally biased region" description="Polar residues" evidence="1">
    <location>
        <begin position="182"/>
        <end position="194"/>
    </location>
</feature>
<reference evidence="3" key="1">
    <citation type="submission" date="2014-03" db="EMBL/GenBank/DDBJ databases">
        <title>The Genome Sequence of Puccinia striiformis f. sp. tritici PST-78.</title>
        <authorList>
            <consortium name="The Broad Institute Genome Sequencing Platform"/>
            <person name="Cuomo C."/>
            <person name="Hulbert S."/>
            <person name="Chen X."/>
            <person name="Walker B."/>
            <person name="Young S.K."/>
            <person name="Zeng Q."/>
            <person name="Gargeya S."/>
            <person name="Fitzgerald M."/>
            <person name="Haas B."/>
            <person name="Abouelleil A."/>
            <person name="Alvarado L."/>
            <person name="Arachchi H.M."/>
            <person name="Berlin A.M."/>
            <person name="Chapman S.B."/>
            <person name="Goldberg J."/>
            <person name="Griggs A."/>
            <person name="Gujja S."/>
            <person name="Hansen M."/>
            <person name="Howarth C."/>
            <person name="Imamovic A."/>
            <person name="Larimer J."/>
            <person name="McCowan C."/>
            <person name="Montmayeur A."/>
            <person name="Murphy C."/>
            <person name="Neiman D."/>
            <person name="Pearson M."/>
            <person name="Priest M."/>
            <person name="Roberts A."/>
            <person name="Saif S."/>
            <person name="Shea T."/>
            <person name="Sisk P."/>
            <person name="Sykes S."/>
            <person name="Wortman J."/>
            <person name="Nusbaum C."/>
            <person name="Birren B."/>
        </authorList>
    </citation>
    <scope>NUCLEOTIDE SEQUENCE [LARGE SCALE GENOMIC DNA]</scope>
    <source>
        <strain evidence="3">race PST-78</strain>
    </source>
</reference>
<feature type="region of interest" description="Disordered" evidence="1">
    <location>
        <begin position="182"/>
        <end position="214"/>
    </location>
</feature>
<dbReference type="PANTHER" id="PTHR46169">
    <property type="entry name" value="DNA REPLICATION-RELATED ELEMENT FACTOR, ISOFORM A"/>
    <property type="match status" value="1"/>
</dbReference>
<name>A0A0L0V233_9BASI</name>
<sequence>MCVTAKDVTEKEAIARKLNKSPNLKAHFVDNCQERECLRPHNIAQDEHTQWNLTLVQLSSIVQCLSAIRIEDMVLEPFYEITLQVSISGVAQITDIVVFIDQITSHLSITISNKKDNYPPALRNICRAGLQLTNNYYTLTDCSPLYRVAMVLHPSFKDEYFKLAKWIQESIRLTRKMWDNQYKPSPQATNSQPANPGPKGWLAPPKRCGGVSRPGHQNRENQYFIILKIHSSQEHQDLEIYLSEMMTSL</sequence>
<dbReference type="EMBL" id="AJIL01000147">
    <property type="protein sequence ID" value="KNE93029.1"/>
    <property type="molecule type" value="Genomic_DNA"/>
</dbReference>
<dbReference type="GO" id="GO:0006357">
    <property type="term" value="P:regulation of transcription by RNA polymerase II"/>
    <property type="evidence" value="ECO:0007669"/>
    <property type="project" value="TreeGrafter"/>
</dbReference>
<dbReference type="InterPro" id="IPR012337">
    <property type="entry name" value="RNaseH-like_sf"/>
</dbReference>
<comment type="caution">
    <text evidence="2">The sequence shown here is derived from an EMBL/GenBank/DDBJ whole genome shotgun (WGS) entry which is preliminary data.</text>
</comment>
<dbReference type="STRING" id="1165861.A0A0L0V233"/>
<dbReference type="GO" id="GO:0005634">
    <property type="term" value="C:nucleus"/>
    <property type="evidence" value="ECO:0007669"/>
    <property type="project" value="TreeGrafter"/>
</dbReference>
<proteinExistence type="predicted"/>
<organism evidence="2 3">
    <name type="scientific">Puccinia striiformis f. sp. tritici PST-78</name>
    <dbReference type="NCBI Taxonomy" id="1165861"/>
    <lineage>
        <taxon>Eukaryota</taxon>
        <taxon>Fungi</taxon>
        <taxon>Dikarya</taxon>
        <taxon>Basidiomycota</taxon>
        <taxon>Pucciniomycotina</taxon>
        <taxon>Pucciniomycetes</taxon>
        <taxon>Pucciniales</taxon>
        <taxon>Pucciniaceae</taxon>
        <taxon>Puccinia</taxon>
    </lineage>
</organism>
<dbReference type="SUPFAM" id="SSF53098">
    <property type="entry name" value="Ribonuclease H-like"/>
    <property type="match status" value="1"/>
</dbReference>
<protein>
    <submittedName>
        <fullName evidence="2">Uncharacterized protein</fullName>
    </submittedName>
</protein>
<evidence type="ECO:0000256" key="1">
    <source>
        <dbReference type="SAM" id="MobiDB-lite"/>
    </source>
</evidence>